<feature type="transmembrane region" description="Helical" evidence="2">
    <location>
        <begin position="96"/>
        <end position="119"/>
    </location>
</feature>
<keyword evidence="5" id="KW-1185">Reference proteome</keyword>
<evidence type="ECO:0000259" key="3">
    <source>
        <dbReference type="Pfam" id="PF20151"/>
    </source>
</evidence>
<accession>A0A4Q9Q086</accession>
<proteinExistence type="predicted"/>
<evidence type="ECO:0000256" key="2">
    <source>
        <dbReference type="SAM" id="Phobius"/>
    </source>
</evidence>
<reference evidence="4 5" key="1">
    <citation type="submission" date="2019-01" db="EMBL/GenBank/DDBJ databases">
        <title>Draft genome sequences of three monokaryotic isolates of the white-rot basidiomycete fungus Dichomitus squalens.</title>
        <authorList>
            <consortium name="DOE Joint Genome Institute"/>
            <person name="Lopez S.C."/>
            <person name="Andreopoulos B."/>
            <person name="Pangilinan J."/>
            <person name="Lipzen A."/>
            <person name="Riley R."/>
            <person name="Ahrendt S."/>
            <person name="Ng V."/>
            <person name="Barry K."/>
            <person name="Daum C."/>
            <person name="Grigoriev I.V."/>
            <person name="Hilden K.S."/>
            <person name="Makela M.R."/>
            <person name="de Vries R.P."/>
        </authorList>
    </citation>
    <scope>NUCLEOTIDE SEQUENCE [LARGE SCALE GENOMIC DNA]</scope>
    <source>
        <strain evidence="4 5">CBS 464.89</strain>
    </source>
</reference>
<evidence type="ECO:0000313" key="4">
    <source>
        <dbReference type="EMBL" id="TBU59974.1"/>
    </source>
</evidence>
<keyword evidence="2" id="KW-1133">Transmembrane helix</keyword>
<feature type="transmembrane region" description="Helical" evidence="2">
    <location>
        <begin position="131"/>
        <end position="152"/>
    </location>
</feature>
<feature type="transmembrane region" description="Helical" evidence="2">
    <location>
        <begin position="243"/>
        <end position="262"/>
    </location>
</feature>
<feature type="transmembrane region" description="Helical" evidence="2">
    <location>
        <begin position="172"/>
        <end position="195"/>
    </location>
</feature>
<feature type="domain" description="DUF6533" evidence="3">
    <location>
        <begin position="39"/>
        <end position="81"/>
    </location>
</feature>
<dbReference type="STRING" id="114155.A0A4Q9Q086"/>
<dbReference type="InterPro" id="IPR045340">
    <property type="entry name" value="DUF6533"/>
</dbReference>
<evidence type="ECO:0000313" key="5">
    <source>
        <dbReference type="Proteomes" id="UP000292082"/>
    </source>
</evidence>
<gene>
    <name evidence="4" type="ORF">BD310DRAFT_923592</name>
</gene>
<protein>
    <recommendedName>
        <fullName evidence="3">DUF6533 domain-containing protein</fullName>
    </recommendedName>
</protein>
<keyword evidence="2" id="KW-0812">Transmembrane</keyword>
<feature type="compositionally biased region" description="Acidic residues" evidence="1">
    <location>
        <begin position="299"/>
        <end position="313"/>
    </location>
</feature>
<dbReference type="Pfam" id="PF20151">
    <property type="entry name" value="DUF6533"/>
    <property type="match status" value="1"/>
</dbReference>
<dbReference type="EMBL" id="ML145108">
    <property type="protein sequence ID" value="TBU59974.1"/>
    <property type="molecule type" value="Genomic_DNA"/>
</dbReference>
<sequence>MNGRGDANSTKLDDFWMIWDTDQDVFAALAQTEGAARSGVAALTLLAWDVLTSLDEEIGLIWRSQWTLPKALYLFVRYFSLFTLILHNIRNILPCMPWLVFEILATMLVEFAAEVIIILRVYAIYATKMRVLRVMLGGFALQVVLMGVSLGVSMPKIMAGFYCKAADLPPEMVLYSTASIVYETFLFGLMMIGVAKSGKRDSFSDATLVTVLVRDGTIAYLGIFLVMLLNTIVFTMAPTTLVLLGFPWVLSIVGVAGSRLILNLRAKHATNLSSPTSFADISFSFPTHIYSAVYIEDPEPTDFMEDDDTDTDREDAALNPSRTNTMSSQRHSSRSNTMSSQRHSVLLAHTRNLSDVESLSPPSPLSPETRLPS</sequence>
<name>A0A4Q9Q086_9APHY</name>
<dbReference type="AlphaFoldDB" id="A0A4Q9Q086"/>
<feature type="transmembrane region" description="Helical" evidence="2">
    <location>
        <begin position="216"/>
        <end position="237"/>
    </location>
</feature>
<keyword evidence="2" id="KW-0472">Membrane</keyword>
<feature type="compositionally biased region" description="Polar residues" evidence="1">
    <location>
        <begin position="320"/>
        <end position="343"/>
    </location>
</feature>
<dbReference type="Proteomes" id="UP000292082">
    <property type="component" value="Unassembled WGS sequence"/>
</dbReference>
<evidence type="ECO:0000256" key="1">
    <source>
        <dbReference type="SAM" id="MobiDB-lite"/>
    </source>
</evidence>
<organism evidence="4 5">
    <name type="scientific">Dichomitus squalens</name>
    <dbReference type="NCBI Taxonomy" id="114155"/>
    <lineage>
        <taxon>Eukaryota</taxon>
        <taxon>Fungi</taxon>
        <taxon>Dikarya</taxon>
        <taxon>Basidiomycota</taxon>
        <taxon>Agaricomycotina</taxon>
        <taxon>Agaricomycetes</taxon>
        <taxon>Polyporales</taxon>
        <taxon>Polyporaceae</taxon>
        <taxon>Dichomitus</taxon>
    </lineage>
</organism>
<feature type="transmembrane region" description="Helical" evidence="2">
    <location>
        <begin position="71"/>
        <end position="90"/>
    </location>
</feature>
<feature type="region of interest" description="Disordered" evidence="1">
    <location>
        <begin position="299"/>
        <end position="373"/>
    </location>
</feature>